<dbReference type="EMBL" id="PKHU01000003">
    <property type="protein sequence ID" value="PKZ29505.1"/>
    <property type="molecule type" value="Genomic_DNA"/>
</dbReference>
<protein>
    <submittedName>
        <fullName evidence="1">Uncharacterized protein</fullName>
    </submittedName>
</protein>
<evidence type="ECO:0000313" key="1">
    <source>
        <dbReference type="EMBL" id="PKZ29505.1"/>
    </source>
</evidence>
<dbReference type="Proteomes" id="UP000234639">
    <property type="component" value="Unassembled WGS sequence"/>
</dbReference>
<gene>
    <name evidence="1" type="ORF">CYJ41_03880</name>
</gene>
<dbReference type="RefSeq" id="WP_050335638.1">
    <property type="nucleotide sequence ID" value="NZ_JAPXGY010000003.1"/>
</dbReference>
<name>A0A2I1NAX9_9BACT</name>
<proteinExistence type="predicted"/>
<reference evidence="1 2" key="1">
    <citation type="submission" date="2017-12" db="EMBL/GenBank/DDBJ databases">
        <title>Phylogenetic diversity of female urinary microbiome.</title>
        <authorList>
            <person name="Thomas-White K."/>
            <person name="Wolfe A.J."/>
        </authorList>
    </citation>
    <scope>NUCLEOTIDE SEQUENCE [LARGE SCALE GENOMIC DNA]</scope>
    <source>
        <strain evidence="1 2">UMB0112</strain>
    </source>
</reference>
<sequence length="256" mass="30091">MAFLKRNLRNFYTVFFDDGSCKIKFRNLNSQKVILKEYFNTVRPKDGDLFKSVNEYLKDAKKDKKSYVSVIDGSLKHSLVMENSDDLKDKLTQTIDKNIIAILDEDKIQRYKENIEANEFEYISPFKVLYFLYKNCKLDGVNLFLIKFHQTLAIMVASKDKVIDAKMISLEKSYEKMILENLDLDINSDEIFCAAIEDYLKEFYEKHDDFIEKIMVYGSVGPEIGYYIFTKVFIKTEVGMEDIIDFANKINIKENF</sequence>
<comment type="caution">
    <text evidence="1">The sequence shown here is derived from an EMBL/GenBank/DDBJ whole genome shotgun (WGS) entry which is preliminary data.</text>
</comment>
<dbReference type="AlphaFoldDB" id="A0A2I1NAX9"/>
<organism evidence="1 2">
    <name type="scientific">Campylobacter ureolyticus</name>
    <dbReference type="NCBI Taxonomy" id="827"/>
    <lineage>
        <taxon>Bacteria</taxon>
        <taxon>Pseudomonadati</taxon>
        <taxon>Campylobacterota</taxon>
        <taxon>Epsilonproteobacteria</taxon>
        <taxon>Campylobacterales</taxon>
        <taxon>Campylobacteraceae</taxon>
        <taxon>Campylobacter</taxon>
    </lineage>
</organism>
<evidence type="ECO:0000313" key="2">
    <source>
        <dbReference type="Proteomes" id="UP000234639"/>
    </source>
</evidence>
<accession>A0A2I1NAX9</accession>